<comment type="cofactor">
    <cofactor evidence="1">
        <name>Mg(2+)</name>
        <dbReference type="ChEBI" id="CHEBI:18420"/>
    </cofactor>
</comment>
<protein>
    <recommendedName>
        <fullName evidence="2">diguanylate cyclase</fullName>
        <ecNumber evidence="2">2.7.7.65</ecNumber>
    </recommendedName>
</protein>
<dbReference type="NCBIfam" id="TIGR00254">
    <property type="entry name" value="GGDEF"/>
    <property type="match status" value="1"/>
</dbReference>
<dbReference type="AlphaFoldDB" id="A0A7Y3XA76"/>
<dbReference type="PROSITE" id="PS50887">
    <property type="entry name" value="GGDEF"/>
    <property type="match status" value="1"/>
</dbReference>
<dbReference type="FunFam" id="3.30.70.270:FF:000001">
    <property type="entry name" value="Diguanylate cyclase domain protein"/>
    <property type="match status" value="1"/>
</dbReference>
<feature type="domain" description="GGDEF" evidence="4">
    <location>
        <begin position="122"/>
        <end position="257"/>
    </location>
</feature>
<evidence type="ECO:0000313" key="5">
    <source>
        <dbReference type="EMBL" id="NOG31021.1"/>
    </source>
</evidence>
<dbReference type="InterPro" id="IPR000160">
    <property type="entry name" value="GGDEF_dom"/>
</dbReference>
<dbReference type="GO" id="GO:0052621">
    <property type="term" value="F:diguanylate cyclase activity"/>
    <property type="evidence" value="ECO:0007669"/>
    <property type="project" value="UniProtKB-EC"/>
</dbReference>
<organism evidence="5 6">
    <name type="scientific">Vreelandella azerica</name>
    <dbReference type="NCBI Taxonomy" id="2732867"/>
    <lineage>
        <taxon>Bacteria</taxon>
        <taxon>Pseudomonadati</taxon>
        <taxon>Pseudomonadota</taxon>
        <taxon>Gammaproteobacteria</taxon>
        <taxon>Oceanospirillales</taxon>
        <taxon>Halomonadaceae</taxon>
        <taxon>Vreelandella</taxon>
    </lineage>
</organism>
<dbReference type="Gene3D" id="3.30.70.270">
    <property type="match status" value="1"/>
</dbReference>
<dbReference type="PANTHER" id="PTHR45138">
    <property type="entry name" value="REGULATORY COMPONENTS OF SENSORY TRANSDUCTION SYSTEM"/>
    <property type="match status" value="1"/>
</dbReference>
<dbReference type="PANTHER" id="PTHR45138:SF9">
    <property type="entry name" value="DIGUANYLATE CYCLASE DGCM-RELATED"/>
    <property type="match status" value="1"/>
</dbReference>
<accession>A0A7Y3XA76</accession>
<proteinExistence type="predicted"/>
<comment type="catalytic activity">
    <reaction evidence="3">
        <text>2 GTP = 3',3'-c-di-GMP + 2 diphosphate</text>
        <dbReference type="Rhea" id="RHEA:24898"/>
        <dbReference type="ChEBI" id="CHEBI:33019"/>
        <dbReference type="ChEBI" id="CHEBI:37565"/>
        <dbReference type="ChEBI" id="CHEBI:58805"/>
        <dbReference type="EC" id="2.7.7.65"/>
    </reaction>
</comment>
<dbReference type="EMBL" id="JABFHI010000001">
    <property type="protein sequence ID" value="NOG31021.1"/>
    <property type="molecule type" value="Genomic_DNA"/>
</dbReference>
<sequence>MAQLVRQCKRLDDLEAIAIAELLDGIQLQLPDMASLLAVETPEDHDGQQMLQEAQQHLFQQTLSLHARLDQQQQELQLLRQRQDELEMLSRRDALTGLANRAWLEEQLQLQLRFAFCRQHQRTMSIAFIDIDHFKQLNDKYGHQVGDKVLERFGALLSSMAREGDLPGRYGGEEFLLVLPDEQASGTCTLVERLIKHLEAEPILLIDGDPLCISISVGIACLCDGDFADIRELIDVADQCMYRIKRSGRSGLAIYKA</sequence>
<dbReference type="Proteomes" id="UP000588806">
    <property type="component" value="Unassembled WGS sequence"/>
</dbReference>
<evidence type="ECO:0000256" key="3">
    <source>
        <dbReference type="ARBA" id="ARBA00034247"/>
    </source>
</evidence>
<dbReference type="SUPFAM" id="SSF55073">
    <property type="entry name" value="Nucleotide cyclase"/>
    <property type="match status" value="1"/>
</dbReference>
<comment type="caution">
    <text evidence="5">The sequence shown here is derived from an EMBL/GenBank/DDBJ whole genome shotgun (WGS) entry which is preliminary data.</text>
</comment>
<keyword evidence="6" id="KW-1185">Reference proteome</keyword>
<evidence type="ECO:0000256" key="1">
    <source>
        <dbReference type="ARBA" id="ARBA00001946"/>
    </source>
</evidence>
<reference evidence="5 6" key="2">
    <citation type="submission" date="2020-06" db="EMBL/GenBank/DDBJ databases">
        <title>Halomonas songnenensis sp. nov., a moderately halophilic bacterium isolated from saline and alkaline soils.</title>
        <authorList>
            <person name="Jiang J."/>
            <person name="Pan Y."/>
        </authorList>
    </citation>
    <scope>NUCLEOTIDE SEQUENCE [LARGE SCALE GENOMIC DNA]</scope>
    <source>
        <strain evidence="5 6">TBZ9</strain>
    </source>
</reference>
<dbReference type="RefSeq" id="WP_171701458.1">
    <property type="nucleotide sequence ID" value="NZ_JABFHI010000001.1"/>
</dbReference>
<gene>
    <name evidence="5" type="ORF">HLB35_03245</name>
</gene>
<dbReference type="CDD" id="cd01949">
    <property type="entry name" value="GGDEF"/>
    <property type="match status" value="1"/>
</dbReference>
<reference evidence="5 6" key="1">
    <citation type="submission" date="2020-05" db="EMBL/GenBank/DDBJ databases">
        <authorList>
            <person name="Ruan W."/>
            <person name="Jeon C.O."/>
            <person name="Chun B.H."/>
        </authorList>
    </citation>
    <scope>NUCLEOTIDE SEQUENCE [LARGE SCALE GENOMIC DNA]</scope>
    <source>
        <strain evidence="5 6">TBZ9</strain>
    </source>
</reference>
<name>A0A7Y3XA76_9GAMM</name>
<dbReference type="Pfam" id="PF00990">
    <property type="entry name" value="GGDEF"/>
    <property type="match status" value="1"/>
</dbReference>
<dbReference type="InterPro" id="IPR043128">
    <property type="entry name" value="Rev_trsase/Diguanyl_cyclase"/>
</dbReference>
<evidence type="ECO:0000259" key="4">
    <source>
        <dbReference type="PROSITE" id="PS50887"/>
    </source>
</evidence>
<dbReference type="InterPro" id="IPR050469">
    <property type="entry name" value="Diguanylate_Cyclase"/>
</dbReference>
<dbReference type="InterPro" id="IPR029787">
    <property type="entry name" value="Nucleotide_cyclase"/>
</dbReference>
<evidence type="ECO:0000256" key="2">
    <source>
        <dbReference type="ARBA" id="ARBA00012528"/>
    </source>
</evidence>
<dbReference type="SMART" id="SM00267">
    <property type="entry name" value="GGDEF"/>
    <property type="match status" value="1"/>
</dbReference>
<dbReference type="EC" id="2.7.7.65" evidence="2"/>
<evidence type="ECO:0000313" key="6">
    <source>
        <dbReference type="Proteomes" id="UP000588806"/>
    </source>
</evidence>